<dbReference type="EMBL" id="LT629973">
    <property type="protein sequence ID" value="SEH70695.1"/>
    <property type="molecule type" value="Genomic_DNA"/>
</dbReference>
<dbReference type="InterPro" id="IPR036465">
    <property type="entry name" value="vWFA_dom_sf"/>
</dbReference>
<feature type="transmembrane region" description="Helical" evidence="1">
    <location>
        <begin position="6"/>
        <end position="26"/>
    </location>
</feature>
<protein>
    <submittedName>
        <fullName evidence="2">von willebrand factor type a</fullName>
    </submittedName>
</protein>
<dbReference type="AlphaFoldDB" id="A0A1C7PEE3"/>
<evidence type="ECO:0000313" key="2">
    <source>
        <dbReference type="EMBL" id="SEH70695.1"/>
    </source>
</evidence>
<dbReference type="OrthoDB" id="175552at2"/>
<dbReference type="STRING" id="1679444.PYTT_0121"/>
<organism evidence="2 3">
    <name type="scientific">Akkermansia glycaniphila</name>
    <dbReference type="NCBI Taxonomy" id="1679444"/>
    <lineage>
        <taxon>Bacteria</taxon>
        <taxon>Pseudomonadati</taxon>
        <taxon>Verrucomicrobiota</taxon>
        <taxon>Verrucomicrobiia</taxon>
        <taxon>Verrucomicrobiales</taxon>
        <taxon>Akkermansiaceae</taxon>
        <taxon>Akkermansia</taxon>
    </lineage>
</organism>
<dbReference type="InterPro" id="IPR013783">
    <property type="entry name" value="Ig-like_fold"/>
</dbReference>
<dbReference type="Gene3D" id="3.40.50.880">
    <property type="match status" value="1"/>
</dbReference>
<sequence length="737" mass="80176">MILDPVLPLPLLVPLILLLAAAAGWLCRKACRSLPGKARFACILLYAAAVLAIGALLLNPGRYEKKLVSNMPVWLIASDTSASMASPSTPDAASPSRSSLAAGLLKKLAAYQTPERDLRWFGIGHTASRKDDAAALAAAKPDADASMLASSIDQQLHALQRQGRTVAGIVLLSDGRDSRPDDARQLSIKAAGQNTPIHTVALGGNWEAPDIALSSSRTLVQAYKGTPITLTASVRNSGMGDRQLGIVLLDASGKQVERKIVDVANGKTADVAFSLESPENSSDYTIACEPVAGETRKDNNSASVTVRAITSKIRVFMAEGSPYWDSKFLAQFLRKQEAFEVKSVHRLSQDRFYQINSGDDTSEPSPDAGIPTSTAEFLRYDIVILGKGMEHLFTPEIAEALQSYVRDHGGLLIFARGKSYGGSMPAMEPLEPFAWQHTIGGEHHLTPTPSGASEGLFGHVLPAPKDAVWKTLPGLEDVWDVDSISPDTRILATTDDGQTPLLTIRRVGMGAVACLNGEGLWKWDFYPEARRDGNIYADFWKQFLPWIQTAAEFRPGFDLSLHAERNPIETGDALRCTMSWRGIGTPGNVELQITPLSGQSSPQTVSARHEGEKNGLHRWTASLVPDKPGDYLLKAILPDQPEIPCPEIRIRVNPLPGELDNLNADREWLARLSESTGGTMLTPDSPAAAWDAVFAMPQDTQSEEEEYRPAWNRWWVLLSIGAALGLAWWIRRRHGLL</sequence>
<dbReference type="PANTHER" id="PTHR37947:SF1">
    <property type="entry name" value="BLL2462 PROTEIN"/>
    <property type="match status" value="1"/>
</dbReference>
<dbReference type="Proteomes" id="UP000176204">
    <property type="component" value="Chromosome I"/>
</dbReference>
<keyword evidence="1" id="KW-0812">Transmembrane</keyword>
<evidence type="ECO:0000256" key="1">
    <source>
        <dbReference type="SAM" id="Phobius"/>
    </source>
</evidence>
<dbReference type="KEGG" id="agl:PYTT_0121"/>
<accession>A0A1C7PEE3</accession>
<dbReference type="PANTHER" id="PTHR37947">
    <property type="entry name" value="BLL2462 PROTEIN"/>
    <property type="match status" value="1"/>
</dbReference>
<dbReference type="SUPFAM" id="SSF53300">
    <property type="entry name" value="vWA-like"/>
    <property type="match status" value="1"/>
</dbReference>
<keyword evidence="3" id="KW-1185">Reference proteome</keyword>
<name>A0A1C7PEE3_9BACT</name>
<dbReference type="Gene3D" id="2.60.40.10">
    <property type="entry name" value="Immunoglobulins"/>
    <property type="match status" value="1"/>
</dbReference>
<dbReference type="SUPFAM" id="SSF52317">
    <property type="entry name" value="Class I glutamine amidotransferase-like"/>
    <property type="match status" value="1"/>
</dbReference>
<dbReference type="InterPro" id="IPR029062">
    <property type="entry name" value="Class_I_gatase-like"/>
</dbReference>
<proteinExistence type="predicted"/>
<reference evidence="3" key="1">
    <citation type="submission" date="2016-09" db="EMBL/GenBank/DDBJ databases">
        <authorList>
            <person name="Koehorst J."/>
        </authorList>
    </citation>
    <scope>NUCLEOTIDE SEQUENCE [LARGE SCALE GENOMIC DNA]</scope>
</reference>
<feature type="transmembrane region" description="Helical" evidence="1">
    <location>
        <begin position="38"/>
        <end position="58"/>
    </location>
</feature>
<keyword evidence="1" id="KW-1133">Transmembrane helix</keyword>
<dbReference type="RefSeq" id="WP_067772207.1">
    <property type="nucleotide sequence ID" value="NZ_LIGX01000002.1"/>
</dbReference>
<keyword evidence="1" id="KW-0472">Membrane</keyword>
<evidence type="ECO:0000313" key="3">
    <source>
        <dbReference type="Proteomes" id="UP000176204"/>
    </source>
</evidence>
<gene>
    <name evidence="2" type="ORF">PYTT_0121</name>
</gene>